<dbReference type="Pfam" id="PF00119">
    <property type="entry name" value="ATP-synt_A"/>
    <property type="match status" value="1"/>
</dbReference>
<dbReference type="InterPro" id="IPR000568">
    <property type="entry name" value="ATP_synth_F0_asu"/>
</dbReference>
<dbReference type="InterPro" id="IPR045082">
    <property type="entry name" value="ATP_syn_F0_a_bact/chloroplast"/>
</dbReference>
<keyword evidence="8" id="KW-0406">Ion transport</keyword>
<keyword evidence="7 11" id="KW-1133">Transmembrane helix</keyword>
<dbReference type="PANTHER" id="PTHR42823:SF3">
    <property type="entry name" value="ATP SYNTHASE SUBUNIT A, CHLOROPLASTIC"/>
    <property type="match status" value="1"/>
</dbReference>
<evidence type="ECO:0000256" key="11">
    <source>
        <dbReference type="SAM" id="Phobius"/>
    </source>
</evidence>
<gene>
    <name evidence="12" type="ORF">BLA55_00900</name>
</gene>
<dbReference type="SUPFAM" id="SSF81336">
    <property type="entry name" value="F1F0 ATP synthase subunit A"/>
    <property type="match status" value="1"/>
</dbReference>
<dbReference type="AlphaFoldDB" id="A0A1L4FRL8"/>
<protein>
    <submittedName>
        <fullName evidence="12">F0F1 ATP synthase subunit A</fullName>
    </submittedName>
</protein>
<dbReference type="PANTHER" id="PTHR42823">
    <property type="entry name" value="ATP SYNTHASE SUBUNIT A, CHLOROPLASTIC"/>
    <property type="match status" value="1"/>
</dbReference>
<keyword evidence="10" id="KW-0066">ATP synthesis</keyword>
<dbReference type="Proteomes" id="UP000184322">
    <property type="component" value="Chromosome"/>
</dbReference>
<evidence type="ECO:0000256" key="1">
    <source>
        <dbReference type="ARBA" id="ARBA00004141"/>
    </source>
</evidence>
<keyword evidence="3" id="KW-0813">Transport</keyword>
<name>A0A1L4FRL8_9BACT</name>
<comment type="similarity">
    <text evidence="2">Belongs to the ATPase A chain family.</text>
</comment>
<evidence type="ECO:0000256" key="3">
    <source>
        <dbReference type="ARBA" id="ARBA00022448"/>
    </source>
</evidence>
<organism evidence="12 13">
    <name type="scientific">Mycoplasmopsis pullorum</name>
    <dbReference type="NCBI Taxonomy" id="48003"/>
    <lineage>
        <taxon>Bacteria</taxon>
        <taxon>Bacillati</taxon>
        <taxon>Mycoplasmatota</taxon>
        <taxon>Mycoplasmoidales</taxon>
        <taxon>Metamycoplasmataceae</taxon>
        <taxon>Mycoplasmopsis</taxon>
    </lineage>
</organism>
<keyword evidence="5 11" id="KW-0812">Transmembrane</keyword>
<dbReference type="GO" id="GO:0005886">
    <property type="term" value="C:plasma membrane"/>
    <property type="evidence" value="ECO:0007669"/>
    <property type="project" value="TreeGrafter"/>
</dbReference>
<dbReference type="OrthoDB" id="9789241at2"/>
<dbReference type="STRING" id="48003.BLA55_00900"/>
<dbReference type="InterPro" id="IPR035908">
    <property type="entry name" value="F0_ATP_A_sf"/>
</dbReference>
<comment type="subcellular location">
    <subcellularLocation>
        <location evidence="1">Membrane</location>
        <topology evidence="1">Multi-pass membrane protein</topology>
    </subcellularLocation>
</comment>
<feature type="transmembrane region" description="Helical" evidence="11">
    <location>
        <begin position="155"/>
        <end position="177"/>
    </location>
</feature>
<evidence type="ECO:0000256" key="7">
    <source>
        <dbReference type="ARBA" id="ARBA00022989"/>
    </source>
</evidence>
<evidence type="ECO:0000313" key="13">
    <source>
        <dbReference type="Proteomes" id="UP000184322"/>
    </source>
</evidence>
<evidence type="ECO:0000313" key="12">
    <source>
        <dbReference type="EMBL" id="APJ38242.1"/>
    </source>
</evidence>
<feature type="transmembrane region" description="Helical" evidence="11">
    <location>
        <begin position="104"/>
        <end position="126"/>
    </location>
</feature>
<dbReference type="NCBIfam" id="NF004487">
    <property type="entry name" value="PRK05815.3-5"/>
    <property type="match status" value="1"/>
</dbReference>
<proteinExistence type="inferred from homology"/>
<accession>A0A1L4FRL8</accession>
<evidence type="ECO:0000256" key="8">
    <source>
        <dbReference type="ARBA" id="ARBA00023065"/>
    </source>
</evidence>
<dbReference type="EMBL" id="CP017813">
    <property type="protein sequence ID" value="APJ38242.1"/>
    <property type="molecule type" value="Genomic_DNA"/>
</dbReference>
<dbReference type="RefSeq" id="WP_073372246.1">
    <property type="nucleotide sequence ID" value="NZ_CP017813.1"/>
</dbReference>
<evidence type="ECO:0000256" key="4">
    <source>
        <dbReference type="ARBA" id="ARBA00022547"/>
    </source>
</evidence>
<feature type="transmembrane region" description="Helical" evidence="11">
    <location>
        <begin position="197"/>
        <end position="223"/>
    </location>
</feature>
<keyword evidence="9 11" id="KW-0472">Membrane</keyword>
<dbReference type="KEGG" id="mpul:BLA55_00900"/>
<dbReference type="Gene3D" id="1.20.120.220">
    <property type="entry name" value="ATP synthase, F0 complex, subunit A"/>
    <property type="match status" value="1"/>
</dbReference>
<evidence type="ECO:0000256" key="10">
    <source>
        <dbReference type="ARBA" id="ARBA00023310"/>
    </source>
</evidence>
<dbReference type="GO" id="GO:0042777">
    <property type="term" value="P:proton motive force-driven plasma membrane ATP synthesis"/>
    <property type="evidence" value="ECO:0007669"/>
    <property type="project" value="TreeGrafter"/>
</dbReference>
<dbReference type="CDD" id="cd00310">
    <property type="entry name" value="ATP-synt_Fo_a_6"/>
    <property type="match status" value="1"/>
</dbReference>
<keyword evidence="4" id="KW-0138">CF(0)</keyword>
<feature type="transmembrane region" description="Helical" evidence="11">
    <location>
        <begin position="17"/>
        <end position="36"/>
    </location>
</feature>
<sequence>MEQFVKAFFENWNQPQLLSLVVTVIIIFIISLIVFIKAQQQKANKAPQGTILVVEGYINIFDNTFEDATEGKLKKSRMYLFTLVTFLLVGNLVVILGFEPIATSYSVTFTLGLSTFIGIYVVALIYQKWRIIKKYKNPIDFIGQFSPLISISFRIFGNIIGGSTIMYLIYYLLGYVWQVTFHTSTPFYFFAPVITPLLHLYFDVFGAFIQAYVFTILTIIYWINEVEEETPKAKKTDKKSQIKVLNPDVY</sequence>
<dbReference type="GO" id="GO:0046933">
    <property type="term" value="F:proton-transporting ATP synthase activity, rotational mechanism"/>
    <property type="evidence" value="ECO:0007669"/>
    <property type="project" value="TreeGrafter"/>
</dbReference>
<evidence type="ECO:0000256" key="2">
    <source>
        <dbReference type="ARBA" id="ARBA00006810"/>
    </source>
</evidence>
<feature type="transmembrane region" description="Helical" evidence="11">
    <location>
        <begin position="78"/>
        <end position="98"/>
    </location>
</feature>
<keyword evidence="13" id="KW-1185">Reference proteome</keyword>
<dbReference type="GO" id="GO:0045259">
    <property type="term" value="C:proton-transporting ATP synthase complex"/>
    <property type="evidence" value="ECO:0007669"/>
    <property type="project" value="UniProtKB-KW"/>
</dbReference>
<evidence type="ECO:0000256" key="5">
    <source>
        <dbReference type="ARBA" id="ARBA00022692"/>
    </source>
</evidence>
<reference evidence="13" key="1">
    <citation type="submission" date="2016-10" db="EMBL/GenBank/DDBJ databases">
        <authorList>
            <person name="Beylefeld A."/>
            <person name="Abolnik C."/>
        </authorList>
    </citation>
    <scope>NUCLEOTIDE SEQUENCE [LARGE SCALE GENOMIC DNA]</scope>
    <source>
        <strain evidence="13">B359_6</strain>
    </source>
</reference>
<evidence type="ECO:0000256" key="9">
    <source>
        <dbReference type="ARBA" id="ARBA00023136"/>
    </source>
</evidence>
<evidence type="ECO:0000256" key="6">
    <source>
        <dbReference type="ARBA" id="ARBA00022781"/>
    </source>
</evidence>
<keyword evidence="6" id="KW-0375">Hydrogen ion transport</keyword>